<dbReference type="RefSeq" id="WP_230199681.1">
    <property type="nucleotide sequence ID" value="NZ_CP162599.1"/>
</dbReference>
<gene>
    <name evidence="1" type="ORF">AB4Y30_14995</name>
</gene>
<reference evidence="1" key="1">
    <citation type="submission" date="2024-07" db="EMBL/GenBank/DDBJ databases">
        <title>Halotolerant mesophilic bacterium Ornithinibacillus sp. 4-3, sp. nov., isolated from soil.</title>
        <authorList>
            <person name="Sidarenka A.V."/>
            <person name="Guliayeva D.E."/>
            <person name="Leanovich S.I."/>
            <person name="Hileuskaya K.S."/>
            <person name="Akhremchuk A.E."/>
            <person name="Sikolenko M.A."/>
            <person name="Valentovich L.N."/>
        </authorList>
    </citation>
    <scope>NUCLEOTIDE SEQUENCE</scope>
    <source>
        <strain evidence="1">4-3</strain>
    </source>
</reference>
<dbReference type="AlphaFoldDB" id="A0AB39HM77"/>
<accession>A0AB39HM77</accession>
<evidence type="ECO:0000313" key="1">
    <source>
        <dbReference type="EMBL" id="XDK32298.1"/>
    </source>
</evidence>
<protein>
    <submittedName>
        <fullName evidence="1">Uncharacterized protein</fullName>
    </submittedName>
</protein>
<dbReference type="EMBL" id="CP162599">
    <property type="protein sequence ID" value="XDK32298.1"/>
    <property type="molecule type" value="Genomic_DNA"/>
</dbReference>
<organism evidence="1">
    <name type="scientific">Ornithinibacillus sp. 4-3</name>
    <dbReference type="NCBI Taxonomy" id="3231488"/>
    <lineage>
        <taxon>Bacteria</taxon>
        <taxon>Bacillati</taxon>
        <taxon>Bacillota</taxon>
        <taxon>Bacilli</taxon>
        <taxon>Bacillales</taxon>
        <taxon>Bacillaceae</taxon>
        <taxon>Ornithinibacillus</taxon>
    </lineage>
</organism>
<proteinExistence type="predicted"/>
<sequence>MEPSRTERQKQLSKGITFSILTLQEENQLYTLDIHYEGEGIEEQSSSW</sequence>
<name>A0AB39HM77_9BACI</name>